<protein>
    <submittedName>
        <fullName evidence="2">Uncharacterized protein</fullName>
    </submittedName>
</protein>
<sequence>MPLVSIDALGTLWFPLAVGVLIAMSPTVEQGRTGKDVPGGKFLLRPVRCVLLSAPFAWQITNHASDHLAGRLFGECLVLGVGVALGLLLLSALSVLARLLRRG</sequence>
<reference evidence="2 3" key="1">
    <citation type="journal article" date="2016" name="Front. Microbiol.">
        <title>Comparative Genomics Analysis of Streptomyces Species Reveals Their Adaptation to the Marine Environment and Their Diversity at the Genomic Level.</title>
        <authorList>
            <person name="Tian X."/>
            <person name="Zhang Z."/>
            <person name="Yang T."/>
            <person name="Chen M."/>
            <person name="Li J."/>
            <person name="Chen F."/>
            <person name="Yang J."/>
            <person name="Li W."/>
            <person name="Zhang B."/>
            <person name="Zhang Z."/>
            <person name="Wu J."/>
            <person name="Zhang C."/>
            <person name="Long L."/>
            <person name="Xiao J."/>
        </authorList>
    </citation>
    <scope>NUCLEOTIDE SEQUENCE [LARGE SCALE GENOMIC DNA]</scope>
    <source>
        <strain evidence="2 3">SCSIO 10429</strain>
    </source>
</reference>
<gene>
    <name evidence="2" type="ORF">AN218_17005</name>
</gene>
<keyword evidence="3" id="KW-1185">Reference proteome</keyword>
<accession>A0A1E7L2Y6</accession>
<dbReference type="AlphaFoldDB" id="A0A1E7L2Y6"/>
<dbReference type="Proteomes" id="UP000176005">
    <property type="component" value="Unassembled WGS sequence"/>
</dbReference>
<feature type="transmembrane region" description="Helical" evidence="1">
    <location>
        <begin position="12"/>
        <end position="30"/>
    </location>
</feature>
<keyword evidence="1" id="KW-1133">Transmembrane helix</keyword>
<keyword evidence="1" id="KW-0472">Membrane</keyword>
<comment type="caution">
    <text evidence="2">The sequence shown here is derived from an EMBL/GenBank/DDBJ whole genome shotgun (WGS) entry which is preliminary data.</text>
</comment>
<proteinExistence type="predicted"/>
<name>A0A1E7L2Y6_9ACTN</name>
<evidence type="ECO:0000256" key="1">
    <source>
        <dbReference type="SAM" id="Phobius"/>
    </source>
</evidence>
<evidence type="ECO:0000313" key="3">
    <source>
        <dbReference type="Proteomes" id="UP000176005"/>
    </source>
</evidence>
<dbReference type="EMBL" id="LJGW01000291">
    <property type="protein sequence ID" value="OEV10556.1"/>
    <property type="molecule type" value="Genomic_DNA"/>
</dbReference>
<evidence type="ECO:0000313" key="2">
    <source>
        <dbReference type="EMBL" id="OEV10556.1"/>
    </source>
</evidence>
<dbReference type="RefSeq" id="WP_070017739.1">
    <property type="nucleotide sequence ID" value="NZ_LJGW01000291.1"/>
</dbReference>
<keyword evidence="1" id="KW-0812">Transmembrane</keyword>
<organism evidence="2 3">
    <name type="scientific">Streptomyces nanshensis</name>
    <dbReference type="NCBI Taxonomy" id="518642"/>
    <lineage>
        <taxon>Bacteria</taxon>
        <taxon>Bacillati</taxon>
        <taxon>Actinomycetota</taxon>
        <taxon>Actinomycetes</taxon>
        <taxon>Kitasatosporales</taxon>
        <taxon>Streptomycetaceae</taxon>
        <taxon>Streptomyces</taxon>
    </lineage>
</organism>
<feature type="transmembrane region" description="Helical" evidence="1">
    <location>
        <begin position="72"/>
        <end position="97"/>
    </location>
</feature>